<sequence length="275" mass="31496">MKSVARFLQEELKYAGFDESRQNASYGIGPETVAAVMKDNPAIYRKDFFMTLNWWKVYNVEHVMSGHWGPHPDTIRLKIVDVCLKLSKRKREKICSPNSTHFRHIWHQSTVSTLKSMNFTQTLEASDTPINSMDLASPMRFVVIWWKMGPFPTSYHDITIFRGGTRKEKNNWQNDSLFSQVPSGKRLIGDSGYVGGAKKISTTLGGHSKEVKEYFAQAKFRQETINANARYKKLPHKGEKRSGSKGKMDLHELEFNAITVALQYDLENGNPLFDL</sequence>
<evidence type="ECO:0000313" key="2">
    <source>
        <dbReference type="Proteomes" id="UP001516023"/>
    </source>
</evidence>
<evidence type="ECO:0008006" key="3">
    <source>
        <dbReference type="Google" id="ProtNLM"/>
    </source>
</evidence>
<protein>
    <recommendedName>
        <fullName evidence="3">DDE Tnp4 domain-containing protein</fullName>
    </recommendedName>
</protein>
<organism evidence="1 2">
    <name type="scientific">Cyclotella cryptica</name>
    <dbReference type="NCBI Taxonomy" id="29204"/>
    <lineage>
        <taxon>Eukaryota</taxon>
        <taxon>Sar</taxon>
        <taxon>Stramenopiles</taxon>
        <taxon>Ochrophyta</taxon>
        <taxon>Bacillariophyta</taxon>
        <taxon>Coscinodiscophyceae</taxon>
        <taxon>Thalassiosirophycidae</taxon>
        <taxon>Stephanodiscales</taxon>
        <taxon>Stephanodiscaceae</taxon>
        <taxon>Cyclotella</taxon>
    </lineage>
</organism>
<dbReference type="AlphaFoldDB" id="A0ABD3P7R4"/>
<gene>
    <name evidence="1" type="ORF">HJC23_005224</name>
</gene>
<dbReference type="Proteomes" id="UP001516023">
    <property type="component" value="Unassembled WGS sequence"/>
</dbReference>
<name>A0ABD3P7R4_9STRA</name>
<keyword evidence="2" id="KW-1185">Reference proteome</keyword>
<evidence type="ECO:0000313" key="1">
    <source>
        <dbReference type="EMBL" id="KAL3782550.1"/>
    </source>
</evidence>
<reference evidence="1 2" key="1">
    <citation type="journal article" date="2020" name="G3 (Bethesda)">
        <title>Improved Reference Genome for Cyclotella cryptica CCMP332, a Model for Cell Wall Morphogenesis, Salinity Adaptation, and Lipid Production in Diatoms (Bacillariophyta).</title>
        <authorList>
            <person name="Roberts W.R."/>
            <person name="Downey K.M."/>
            <person name="Ruck E.C."/>
            <person name="Traller J.C."/>
            <person name="Alverson A.J."/>
        </authorList>
    </citation>
    <scope>NUCLEOTIDE SEQUENCE [LARGE SCALE GENOMIC DNA]</scope>
    <source>
        <strain evidence="1 2">CCMP332</strain>
    </source>
</reference>
<accession>A0ABD3P7R4</accession>
<dbReference type="EMBL" id="JABMIG020000283">
    <property type="protein sequence ID" value="KAL3782550.1"/>
    <property type="molecule type" value="Genomic_DNA"/>
</dbReference>
<proteinExistence type="predicted"/>
<comment type="caution">
    <text evidence="1">The sequence shown here is derived from an EMBL/GenBank/DDBJ whole genome shotgun (WGS) entry which is preliminary data.</text>
</comment>